<protein>
    <submittedName>
        <fullName evidence="2">Uncharacterized protein</fullName>
    </submittedName>
</protein>
<name>A0ABD0JGN1_9CAEN</name>
<feature type="compositionally biased region" description="Polar residues" evidence="1">
    <location>
        <begin position="137"/>
        <end position="149"/>
    </location>
</feature>
<gene>
    <name evidence="2" type="ORF">BaRGS_00034685</name>
</gene>
<feature type="compositionally biased region" description="Basic and acidic residues" evidence="1">
    <location>
        <begin position="157"/>
        <end position="171"/>
    </location>
</feature>
<evidence type="ECO:0000313" key="2">
    <source>
        <dbReference type="EMBL" id="KAK7474079.1"/>
    </source>
</evidence>
<evidence type="ECO:0000256" key="1">
    <source>
        <dbReference type="SAM" id="MobiDB-lite"/>
    </source>
</evidence>
<keyword evidence="3" id="KW-1185">Reference proteome</keyword>
<feature type="compositionally biased region" description="Basic and acidic residues" evidence="1">
    <location>
        <begin position="179"/>
        <end position="193"/>
    </location>
</feature>
<feature type="compositionally biased region" description="Low complexity" evidence="1">
    <location>
        <begin position="282"/>
        <end position="296"/>
    </location>
</feature>
<feature type="non-terminal residue" evidence="2">
    <location>
        <position position="320"/>
    </location>
</feature>
<dbReference type="EMBL" id="JACVVK020000448">
    <property type="protein sequence ID" value="KAK7474079.1"/>
    <property type="molecule type" value="Genomic_DNA"/>
</dbReference>
<sequence>LHADYSDIKLTFLVNLPRKLYERNGIYFETSKARYTKYMDYFARCPFIKTLIEKGVRVDVKTDLACKDLNGPCTATWLYNFQGLETTVVVFSARGHAPRWPLTSFSSARHPAPGLRTKDFEGDADFDLPVVRRSGNLQASEAKTGTGLESTGAKVSVDSDTKTSTDSRGAEAEVPTDSRGAETKIPTDSRGAEAEVPTDPQAAKESSDTETTEASTSSAESREASGHFSAGTESSVSDTRTESSDAQGPSSKTSDGSSTSKTPANAGSECGNTRIKDTGEASISSGGRDRSSSTTSLQWTSRDIERYSPWDKTNVMVAGH</sequence>
<feature type="region of interest" description="Disordered" evidence="1">
    <location>
        <begin position="137"/>
        <end position="320"/>
    </location>
</feature>
<comment type="caution">
    <text evidence="2">The sequence shown here is derived from an EMBL/GenBank/DDBJ whole genome shotgun (WGS) entry which is preliminary data.</text>
</comment>
<proteinExistence type="predicted"/>
<reference evidence="2 3" key="1">
    <citation type="journal article" date="2023" name="Sci. Data">
        <title>Genome assembly of the Korean intertidal mud-creeper Batillaria attramentaria.</title>
        <authorList>
            <person name="Patra A.K."/>
            <person name="Ho P.T."/>
            <person name="Jun S."/>
            <person name="Lee S.J."/>
            <person name="Kim Y."/>
            <person name="Won Y.J."/>
        </authorList>
    </citation>
    <scope>NUCLEOTIDE SEQUENCE [LARGE SCALE GENOMIC DNA]</scope>
    <source>
        <strain evidence="2">Wonlab-2016</strain>
    </source>
</reference>
<accession>A0ABD0JGN1</accession>
<feature type="compositionally biased region" description="Low complexity" evidence="1">
    <location>
        <begin position="248"/>
        <end position="263"/>
    </location>
</feature>
<organism evidence="2 3">
    <name type="scientific">Batillaria attramentaria</name>
    <dbReference type="NCBI Taxonomy" id="370345"/>
    <lineage>
        <taxon>Eukaryota</taxon>
        <taxon>Metazoa</taxon>
        <taxon>Spiralia</taxon>
        <taxon>Lophotrochozoa</taxon>
        <taxon>Mollusca</taxon>
        <taxon>Gastropoda</taxon>
        <taxon>Caenogastropoda</taxon>
        <taxon>Sorbeoconcha</taxon>
        <taxon>Cerithioidea</taxon>
        <taxon>Batillariidae</taxon>
        <taxon>Batillaria</taxon>
    </lineage>
</organism>
<feature type="non-terminal residue" evidence="2">
    <location>
        <position position="1"/>
    </location>
</feature>
<evidence type="ECO:0000313" key="3">
    <source>
        <dbReference type="Proteomes" id="UP001519460"/>
    </source>
</evidence>
<dbReference type="Proteomes" id="UP001519460">
    <property type="component" value="Unassembled WGS sequence"/>
</dbReference>
<dbReference type="AlphaFoldDB" id="A0ABD0JGN1"/>